<dbReference type="EMBL" id="JANBPW010000285">
    <property type="protein sequence ID" value="KAJ1950101.1"/>
    <property type="molecule type" value="Genomic_DNA"/>
</dbReference>
<evidence type="ECO:0000313" key="2">
    <source>
        <dbReference type="Proteomes" id="UP001150603"/>
    </source>
</evidence>
<comment type="caution">
    <text evidence="1">The sequence shown here is derived from an EMBL/GenBank/DDBJ whole genome shotgun (WGS) entry which is preliminary data.</text>
</comment>
<reference evidence="1" key="1">
    <citation type="submission" date="2022-07" db="EMBL/GenBank/DDBJ databases">
        <title>Phylogenomic reconstructions and comparative analyses of Kickxellomycotina fungi.</title>
        <authorList>
            <person name="Reynolds N.K."/>
            <person name="Stajich J.E."/>
            <person name="Barry K."/>
            <person name="Grigoriev I.V."/>
            <person name="Crous P."/>
            <person name="Smith M.E."/>
        </authorList>
    </citation>
    <scope>NUCLEOTIDE SEQUENCE</scope>
    <source>
        <strain evidence="1">NRRL 5244</strain>
    </source>
</reference>
<evidence type="ECO:0000313" key="1">
    <source>
        <dbReference type="EMBL" id="KAJ1950101.1"/>
    </source>
</evidence>
<proteinExistence type="predicted"/>
<name>A0ACC1JFU4_9FUNG</name>
<organism evidence="1 2">
    <name type="scientific">Linderina macrospora</name>
    <dbReference type="NCBI Taxonomy" id="4868"/>
    <lineage>
        <taxon>Eukaryota</taxon>
        <taxon>Fungi</taxon>
        <taxon>Fungi incertae sedis</taxon>
        <taxon>Zoopagomycota</taxon>
        <taxon>Kickxellomycotina</taxon>
        <taxon>Kickxellomycetes</taxon>
        <taxon>Kickxellales</taxon>
        <taxon>Kickxellaceae</taxon>
        <taxon>Linderina</taxon>
    </lineage>
</organism>
<dbReference type="Proteomes" id="UP001150603">
    <property type="component" value="Unassembled WGS sequence"/>
</dbReference>
<protein>
    <submittedName>
        <fullName evidence="1">Uncharacterized protein</fullName>
    </submittedName>
</protein>
<sequence length="298" mass="32374">MSSATSDQNKTSPTAPSWHKSRAKEGGIFAALRKRPPPPAKLSEQKQQYRSSIVPESLVVNSAGTQMYALQLPSEDTRVNPQLQYSATMPQVKPSSRGNASKLSMRLKKEYSNAFSLGTKKQSSPEKGGYRPLVRGQPVSGPIAVQHVNHVSVSQYQAKILKPMLEHASSRSQQPHLSSKGSRLSLKSPPGKESSSGKDAPASPEEGTFIAAMQTHYCARPWSFIMAITKYITHGFYCCPNRQPRLCFCLTATEPGSCEKDSGACVGLSAIRSPAASTLQTMPCWLVSFVCVHCGHSY</sequence>
<accession>A0ACC1JFU4</accession>
<keyword evidence="2" id="KW-1185">Reference proteome</keyword>
<gene>
    <name evidence="1" type="ORF">FBU59_000838</name>
</gene>